<dbReference type="GO" id="GO:0046872">
    <property type="term" value="F:metal ion binding"/>
    <property type="evidence" value="ECO:0007669"/>
    <property type="project" value="UniProtKB-KW"/>
</dbReference>
<dbReference type="InterPro" id="IPR013984">
    <property type="entry name" value="Ald_Fedxn_OxRdtase_dom2"/>
</dbReference>
<accession>A0A933GLN0</accession>
<comment type="cofactor">
    <cofactor evidence="1">
        <name>[4Fe-4S] cluster</name>
        <dbReference type="ChEBI" id="CHEBI:49883"/>
    </cofactor>
</comment>
<protein>
    <recommendedName>
        <fullName evidence="9">Aldehyde ferredoxin oxidoreductase N-terminal domain-containing protein</fullName>
    </recommendedName>
</protein>
<dbReference type="Pfam" id="PF01314">
    <property type="entry name" value="AFOR_C"/>
    <property type="match status" value="1"/>
</dbReference>
<dbReference type="SUPFAM" id="SSF56228">
    <property type="entry name" value="Aldehyde ferredoxin oxidoreductase, N-terminal domain"/>
    <property type="match status" value="1"/>
</dbReference>
<comment type="caution">
    <text evidence="10">The sequence shown here is derived from an EMBL/GenBank/DDBJ whole genome shotgun (WGS) entry which is preliminary data.</text>
</comment>
<evidence type="ECO:0000256" key="7">
    <source>
        <dbReference type="ARBA" id="ARBA00023014"/>
    </source>
</evidence>
<proteinExistence type="inferred from homology"/>
<dbReference type="Proteomes" id="UP000772181">
    <property type="component" value="Unassembled WGS sequence"/>
</dbReference>
<comment type="similarity">
    <text evidence="2">Belongs to the AOR/FOR family.</text>
</comment>
<dbReference type="InterPro" id="IPR013985">
    <property type="entry name" value="Ald_Fedxn_OxRdtase_dom3"/>
</dbReference>
<dbReference type="Gene3D" id="1.10.569.10">
    <property type="entry name" value="Aldehyde Ferredoxin Oxidoreductase Protein, subunit A, domain 2"/>
    <property type="match status" value="1"/>
</dbReference>
<dbReference type="GO" id="GO:0016625">
    <property type="term" value="F:oxidoreductase activity, acting on the aldehyde or oxo group of donors, iron-sulfur protein as acceptor"/>
    <property type="evidence" value="ECO:0007669"/>
    <property type="project" value="InterPro"/>
</dbReference>
<evidence type="ECO:0000313" key="11">
    <source>
        <dbReference type="Proteomes" id="UP000772181"/>
    </source>
</evidence>
<dbReference type="InterPro" id="IPR013983">
    <property type="entry name" value="Ald_Fedxn_OxRdtase_N"/>
</dbReference>
<evidence type="ECO:0000313" key="10">
    <source>
        <dbReference type="EMBL" id="MBI4595405.1"/>
    </source>
</evidence>
<dbReference type="PANTHER" id="PTHR30038">
    <property type="entry name" value="ALDEHYDE FERREDOXIN OXIDOREDUCTASE"/>
    <property type="match status" value="1"/>
</dbReference>
<keyword evidence="3" id="KW-0004">4Fe-4S</keyword>
<gene>
    <name evidence="10" type="ORF">HY730_03395</name>
</gene>
<evidence type="ECO:0000256" key="4">
    <source>
        <dbReference type="ARBA" id="ARBA00022723"/>
    </source>
</evidence>
<evidence type="ECO:0000256" key="5">
    <source>
        <dbReference type="ARBA" id="ARBA00023002"/>
    </source>
</evidence>
<dbReference type="InterPro" id="IPR001203">
    <property type="entry name" value="OxRdtase_Ald_Fedxn_C"/>
</dbReference>
<evidence type="ECO:0000256" key="8">
    <source>
        <dbReference type="ARBA" id="ARBA00049934"/>
    </source>
</evidence>
<evidence type="ECO:0000256" key="1">
    <source>
        <dbReference type="ARBA" id="ARBA00001966"/>
    </source>
</evidence>
<keyword evidence="6" id="KW-0408">Iron</keyword>
<dbReference type="Pfam" id="PF02730">
    <property type="entry name" value="AFOR_N"/>
    <property type="match status" value="1"/>
</dbReference>
<reference evidence="10" key="1">
    <citation type="submission" date="2020-07" db="EMBL/GenBank/DDBJ databases">
        <title>Huge and variable diversity of episymbiotic CPR bacteria and DPANN archaea in groundwater ecosystems.</title>
        <authorList>
            <person name="He C.Y."/>
            <person name="Keren R."/>
            <person name="Whittaker M."/>
            <person name="Farag I.F."/>
            <person name="Doudna J."/>
            <person name="Cate J.H.D."/>
            <person name="Banfield J.F."/>
        </authorList>
    </citation>
    <scope>NUCLEOTIDE SEQUENCE</scope>
    <source>
        <strain evidence="10">NC_groundwater_1482_Ag_S-0.65um_47_24</strain>
    </source>
</reference>
<dbReference type="PANTHER" id="PTHR30038:SF7">
    <property type="entry name" value="TUNGSTEN-CONTAINING GLYCERALDEHYDE-3-PHOSPHATE:FERREDOXIN OXIDOREDUCTASE"/>
    <property type="match status" value="1"/>
</dbReference>
<dbReference type="SUPFAM" id="SSF48310">
    <property type="entry name" value="Aldehyde ferredoxin oxidoreductase, C-terminal domains"/>
    <property type="match status" value="1"/>
</dbReference>
<dbReference type="EMBL" id="JACQWF010000151">
    <property type="protein sequence ID" value="MBI4595405.1"/>
    <property type="molecule type" value="Genomic_DNA"/>
</dbReference>
<dbReference type="Gene3D" id="3.60.9.10">
    <property type="entry name" value="Aldehyde ferredoxin oxidoreductase, N-terminal domain"/>
    <property type="match status" value="1"/>
</dbReference>
<name>A0A933GLN0_UNCTE</name>
<dbReference type="AlphaFoldDB" id="A0A933GLN0"/>
<dbReference type="GO" id="GO:0009055">
    <property type="term" value="F:electron transfer activity"/>
    <property type="evidence" value="ECO:0007669"/>
    <property type="project" value="InterPro"/>
</dbReference>
<comment type="cofactor">
    <cofactor evidence="8">
        <name>tungstopterin</name>
        <dbReference type="ChEBI" id="CHEBI:30402"/>
    </cofactor>
</comment>
<organism evidence="10 11">
    <name type="scientific">Tectimicrobiota bacterium</name>
    <dbReference type="NCBI Taxonomy" id="2528274"/>
    <lineage>
        <taxon>Bacteria</taxon>
        <taxon>Pseudomonadati</taxon>
        <taxon>Nitrospinota/Tectimicrobiota group</taxon>
        <taxon>Candidatus Tectimicrobiota</taxon>
    </lineage>
</organism>
<keyword evidence="5" id="KW-0560">Oxidoreductase</keyword>
<keyword evidence="7" id="KW-0411">Iron-sulfur</keyword>
<evidence type="ECO:0000256" key="3">
    <source>
        <dbReference type="ARBA" id="ARBA00022485"/>
    </source>
</evidence>
<evidence type="ECO:0000256" key="2">
    <source>
        <dbReference type="ARBA" id="ARBA00011032"/>
    </source>
</evidence>
<dbReference type="Gene3D" id="1.10.599.10">
    <property type="entry name" value="Aldehyde Ferredoxin Oxidoreductase Protein, subunit A, domain 3"/>
    <property type="match status" value="1"/>
</dbReference>
<dbReference type="InterPro" id="IPR036503">
    <property type="entry name" value="Ald_Fedxn_OxRdtase_N_sf"/>
</dbReference>
<keyword evidence="4" id="KW-0479">Metal-binding</keyword>
<dbReference type="InterPro" id="IPR036021">
    <property type="entry name" value="Tungsten_al_ferr_oxy-like_C"/>
</dbReference>
<evidence type="ECO:0000259" key="9">
    <source>
        <dbReference type="SMART" id="SM00790"/>
    </source>
</evidence>
<feature type="domain" description="Aldehyde ferredoxin oxidoreductase N-terminal" evidence="9">
    <location>
        <begin position="3"/>
        <end position="208"/>
    </location>
</feature>
<dbReference type="GO" id="GO:0051539">
    <property type="term" value="F:4 iron, 4 sulfur cluster binding"/>
    <property type="evidence" value="ECO:0007669"/>
    <property type="project" value="UniProtKB-KW"/>
</dbReference>
<dbReference type="InterPro" id="IPR051919">
    <property type="entry name" value="W-dependent_AOR"/>
</dbReference>
<dbReference type="SMART" id="SM00790">
    <property type="entry name" value="AFOR_N"/>
    <property type="match status" value="1"/>
</dbReference>
<evidence type="ECO:0000256" key="6">
    <source>
        <dbReference type="ARBA" id="ARBA00023004"/>
    </source>
</evidence>
<sequence>MFIENSILRVDLTSQKVLKEPVSGKLRHLYLGGEGINDWLLWQHFLGVDPRTDPLSPDNVLIAGLGVLGGTGFGGGSKMKWTFKSPTYHTFADSTCGGFFGSMLRWAGYDHLVISGKASRPVYIRIEDDRVEIRDAGHIWGKDVVETCHILKKELGEEVEIACVGPAAEKGVTFGSIVASGHRISGRAGAGTVMASKNLKAIVVHGTRGLKVYDPEGFLTATAALVEAQNKISARSRDGWKKYGTLLITGFYQRLWVNAYRNNQESRIPEEKYPKLSHRWYEEKMTQTHFSCSPGCLWACGGGYHLKDAPEKENIFREGYKPEYVVIASFGAMCDIEDLAQVAHLGELCRRFGMDALEAGACLAFLFELWQRGILTEQDTRQWVGEPLQLNWGNYETAVKVITSLGRQDNELGRILRGGVYQAALHLEEIKGVPVRQFALYGKGGSPFIEEVRHTPSWALNMAVSSRGACHLRAYGTLDKVNRQDISQYYFGTPEGAQPLSLKLKGASSAVADNHTALMNSLGVCHFLNFYDVMVYPLELFSKAVYTLTGIQLSPEELIQAGERTVNLEKAFNSRLGLRRQDDRLCHRWMEEEISGGPGKGWKAKDYLEQLKDEYYAHHGWDIATSLPTRLKLKELGMDDVAEVLQREGALIE</sequence>